<keyword evidence="2" id="KW-1133">Transmembrane helix</keyword>
<comment type="caution">
    <text evidence="3">The sequence shown here is derived from an EMBL/GenBank/DDBJ whole genome shotgun (WGS) entry which is preliminary data.</text>
</comment>
<dbReference type="AlphaFoldDB" id="L1NHE3"/>
<evidence type="ECO:0000256" key="1">
    <source>
        <dbReference type="SAM" id="MobiDB-lite"/>
    </source>
</evidence>
<dbReference type="STRING" id="1127696.HMPREF9134_00368"/>
<organism evidence="3 4">
    <name type="scientific">Porphyromonas catoniae F0037</name>
    <dbReference type="NCBI Taxonomy" id="1127696"/>
    <lineage>
        <taxon>Bacteria</taxon>
        <taxon>Pseudomonadati</taxon>
        <taxon>Bacteroidota</taxon>
        <taxon>Bacteroidia</taxon>
        <taxon>Bacteroidales</taxon>
        <taxon>Porphyromonadaceae</taxon>
        <taxon>Porphyromonas</taxon>
    </lineage>
</organism>
<sequence length="371" mass="40952">MRKARLIKNSIIGILALVTLLALVYFMLSTPRGEGSGVRCQRVDIHIEARGGGEPLFLPPEGVLDELTHHGVLLKGKRLDSIDLRRVERVLRAVPVYERVEAFVSPASASVQIRLREKHPLFIVQDRKGQSHYVTEGRGTIPVRVGFATYLPIASGDLDLPYATTAVYDLVETLRRDSYFADYFGQIYVDATQGVILIPRVGTTRVIMGKSPNWAEKLHKWRLFSEAVLPKRGLNAFAYVNLDYEGQVVARDRHGIQGFARDEDGELVRLGSDEAHPQPSTAPAPTSPREVSPAPQERHPRNPKGGTPVTSREVSPKPPSTSPKKPSKPAPKPAPEARPKPKKGTTSTPTPARGNKKPESTKQKTNQTKKK</sequence>
<dbReference type="EMBL" id="AMEQ01000012">
    <property type="protein sequence ID" value="EKY02632.1"/>
    <property type="molecule type" value="Genomic_DNA"/>
</dbReference>
<name>L1NHE3_9PORP</name>
<feature type="region of interest" description="Disordered" evidence="1">
    <location>
        <begin position="271"/>
        <end position="371"/>
    </location>
</feature>
<dbReference type="RefSeq" id="WP_005468522.1">
    <property type="nucleotide sequence ID" value="NZ_KB291042.1"/>
</dbReference>
<dbReference type="Proteomes" id="UP000010408">
    <property type="component" value="Unassembled WGS sequence"/>
</dbReference>
<keyword evidence="2" id="KW-0472">Membrane</keyword>
<evidence type="ECO:0000313" key="3">
    <source>
        <dbReference type="EMBL" id="EKY02632.1"/>
    </source>
</evidence>
<dbReference type="eggNOG" id="COG1589">
    <property type="taxonomic scope" value="Bacteria"/>
</dbReference>
<protein>
    <submittedName>
        <fullName evidence="3">Uncharacterized protein</fullName>
    </submittedName>
</protein>
<reference evidence="3 4" key="1">
    <citation type="submission" date="2012-05" db="EMBL/GenBank/DDBJ databases">
        <authorList>
            <person name="Weinstock G."/>
            <person name="Sodergren E."/>
            <person name="Lobos E.A."/>
            <person name="Fulton L."/>
            <person name="Fulton R."/>
            <person name="Courtney L."/>
            <person name="Fronick C."/>
            <person name="O'Laughlin M."/>
            <person name="Godfrey J."/>
            <person name="Wilson R.M."/>
            <person name="Miner T."/>
            <person name="Farmer C."/>
            <person name="Delehaunty K."/>
            <person name="Cordes M."/>
            <person name="Minx P."/>
            <person name="Tomlinson C."/>
            <person name="Chen J."/>
            <person name="Wollam A."/>
            <person name="Pepin K.H."/>
            <person name="Bhonagiri V."/>
            <person name="Zhang X."/>
            <person name="Suruliraj S."/>
            <person name="Warren W."/>
            <person name="Mitreva M."/>
            <person name="Mardis E.R."/>
            <person name="Wilson R.K."/>
        </authorList>
    </citation>
    <scope>NUCLEOTIDE SEQUENCE [LARGE SCALE GENOMIC DNA]</scope>
    <source>
        <strain evidence="3 4">F0037</strain>
    </source>
</reference>
<dbReference type="HOGENOM" id="CLU_063444_0_0_10"/>
<evidence type="ECO:0000313" key="4">
    <source>
        <dbReference type="Proteomes" id="UP000010408"/>
    </source>
</evidence>
<feature type="transmembrane region" description="Helical" evidence="2">
    <location>
        <begin position="12"/>
        <end position="28"/>
    </location>
</feature>
<dbReference type="PATRIC" id="fig|1127696.3.peg.316"/>
<proteinExistence type="predicted"/>
<keyword evidence="2" id="KW-0812">Transmembrane</keyword>
<accession>L1NHE3</accession>
<evidence type="ECO:0000256" key="2">
    <source>
        <dbReference type="SAM" id="Phobius"/>
    </source>
</evidence>
<gene>
    <name evidence="3" type="ORF">HMPREF9134_00368</name>
</gene>